<organism evidence="1 2">
    <name type="scientific">Paracoccus onubensis</name>
    <dbReference type="NCBI Taxonomy" id="1675788"/>
    <lineage>
        <taxon>Bacteria</taxon>
        <taxon>Pseudomonadati</taxon>
        <taxon>Pseudomonadota</taxon>
        <taxon>Alphaproteobacteria</taxon>
        <taxon>Rhodobacterales</taxon>
        <taxon>Paracoccaceae</taxon>
        <taxon>Paracoccus</taxon>
    </lineage>
</organism>
<dbReference type="AlphaFoldDB" id="A0A418T3N3"/>
<dbReference type="Proteomes" id="UP000284202">
    <property type="component" value="Unassembled WGS sequence"/>
</dbReference>
<accession>A0A418T3N3</accession>
<proteinExistence type="predicted"/>
<keyword evidence="2" id="KW-1185">Reference proteome</keyword>
<evidence type="ECO:0000313" key="2">
    <source>
        <dbReference type="Proteomes" id="UP000284202"/>
    </source>
</evidence>
<comment type="caution">
    <text evidence="1">The sequence shown here is derived from an EMBL/GenBank/DDBJ whole genome shotgun (WGS) entry which is preliminary data.</text>
</comment>
<name>A0A418T3N3_9RHOB</name>
<evidence type="ECO:0000313" key="1">
    <source>
        <dbReference type="EMBL" id="RJE87828.1"/>
    </source>
</evidence>
<dbReference type="EMBL" id="QZCG01000002">
    <property type="protein sequence ID" value="RJE87828.1"/>
    <property type="molecule type" value="Genomic_DNA"/>
</dbReference>
<reference evidence="2" key="1">
    <citation type="submission" date="2018-09" db="EMBL/GenBank/DDBJ databases">
        <title>Acidovorax cavernicola nov. sp. isolated from Gruta de las Maravillas (Aracena, Spain).</title>
        <authorList>
            <person name="Jurado V."/>
            <person name="Gutierrez-Patricio S."/>
            <person name="Gonzalez-Pimentel J.L."/>
            <person name="Miller A.Z."/>
            <person name="Laiz L."/>
            <person name="Saiz-Jimenez C."/>
        </authorList>
    </citation>
    <scope>NUCLEOTIDE SEQUENCE [LARGE SCALE GENOMIC DNA]</scope>
    <source>
        <strain evidence="2">1011MAR3C25</strain>
    </source>
</reference>
<sequence>MGKWWIGESHQHAVLRDGNGIRTSAARKFATEPDCARIQANFGIFRPDRRIMAQNLLAKYCRCYLLDLFREAHGPLDVSDG</sequence>
<gene>
    <name evidence="1" type="ORF">D3P04_02560</name>
</gene>
<protein>
    <submittedName>
        <fullName evidence="1">Uncharacterized protein</fullName>
    </submittedName>
</protein>